<dbReference type="EMBL" id="CP136920">
    <property type="protein sequence ID" value="WOO42195.1"/>
    <property type="molecule type" value="Genomic_DNA"/>
</dbReference>
<proteinExistence type="predicted"/>
<organism evidence="2 3">
    <name type="scientific">Rubellicoccus peritrichatus</name>
    <dbReference type="NCBI Taxonomy" id="3080537"/>
    <lineage>
        <taxon>Bacteria</taxon>
        <taxon>Pseudomonadati</taxon>
        <taxon>Verrucomicrobiota</taxon>
        <taxon>Opitutia</taxon>
        <taxon>Puniceicoccales</taxon>
        <taxon>Cerasicoccaceae</taxon>
        <taxon>Rubellicoccus</taxon>
    </lineage>
</organism>
<reference evidence="2 3" key="1">
    <citation type="submission" date="2023-10" db="EMBL/GenBank/DDBJ databases">
        <title>Rubellicoccus peritrichatus gen. nov., sp. nov., isolated from an algae of coral reef tank.</title>
        <authorList>
            <person name="Luo J."/>
        </authorList>
    </citation>
    <scope>NUCLEOTIDE SEQUENCE [LARGE SCALE GENOMIC DNA]</scope>
    <source>
        <strain evidence="2 3">CR14</strain>
    </source>
</reference>
<name>A0AAQ3QWU6_9BACT</name>
<evidence type="ECO:0000256" key="1">
    <source>
        <dbReference type="SAM" id="MobiDB-lite"/>
    </source>
</evidence>
<feature type="compositionally biased region" description="Polar residues" evidence="1">
    <location>
        <begin position="75"/>
        <end position="90"/>
    </location>
</feature>
<dbReference type="AlphaFoldDB" id="A0AAQ3QWU6"/>
<feature type="region of interest" description="Disordered" evidence="1">
    <location>
        <begin position="67"/>
        <end position="90"/>
    </location>
</feature>
<dbReference type="Proteomes" id="UP001304300">
    <property type="component" value="Chromosome"/>
</dbReference>
<dbReference type="RefSeq" id="WP_317834680.1">
    <property type="nucleotide sequence ID" value="NZ_CP136920.1"/>
</dbReference>
<evidence type="ECO:0000313" key="2">
    <source>
        <dbReference type="EMBL" id="WOO42195.1"/>
    </source>
</evidence>
<evidence type="ECO:0000313" key="3">
    <source>
        <dbReference type="Proteomes" id="UP001304300"/>
    </source>
</evidence>
<keyword evidence="3" id="KW-1185">Reference proteome</keyword>
<protein>
    <submittedName>
        <fullName evidence="2">Uncharacterized protein</fullName>
    </submittedName>
</protein>
<sequence length="90" mass="9589">MNEIASLAQTAATAGKNPNTDLYASLICLAQIERHPNMKLGPAQQTIGNRPSSHWEPPNELLGVAQNPNGRRPNISLTISDSVTSVGVNE</sequence>
<accession>A0AAQ3QWU6</accession>
<dbReference type="KEGG" id="puo:RZN69_03775"/>
<gene>
    <name evidence="2" type="ORF">RZN69_03775</name>
</gene>